<gene>
    <name evidence="5" type="ORF">A2938_03140</name>
</gene>
<dbReference type="AlphaFoldDB" id="A0A1G2NF83"/>
<dbReference type="Pfam" id="PF00572">
    <property type="entry name" value="Ribosomal_L13"/>
    <property type="match status" value="1"/>
</dbReference>
<dbReference type="InterPro" id="IPR005823">
    <property type="entry name" value="Ribosomal_uL13_bac-type"/>
</dbReference>
<dbReference type="EMBL" id="MHSA01000019">
    <property type="protein sequence ID" value="OHA34041.1"/>
    <property type="molecule type" value="Genomic_DNA"/>
</dbReference>
<dbReference type="GO" id="GO:0006412">
    <property type="term" value="P:translation"/>
    <property type="evidence" value="ECO:0007669"/>
    <property type="project" value="InterPro"/>
</dbReference>
<dbReference type="PANTHER" id="PTHR11545:SF2">
    <property type="entry name" value="LARGE RIBOSOMAL SUBUNIT PROTEIN UL13M"/>
    <property type="match status" value="1"/>
</dbReference>
<dbReference type="PIRSF" id="PIRSF002181">
    <property type="entry name" value="Ribosomal_L13"/>
    <property type="match status" value="1"/>
</dbReference>
<accession>A0A1G2NF83</accession>
<dbReference type="SUPFAM" id="SSF52161">
    <property type="entry name" value="Ribosomal protein L13"/>
    <property type="match status" value="1"/>
</dbReference>
<organism evidence="5 6">
    <name type="scientific">Candidatus Taylorbacteria bacterium RIFCSPLOWO2_01_FULL_48_100</name>
    <dbReference type="NCBI Taxonomy" id="1802322"/>
    <lineage>
        <taxon>Bacteria</taxon>
        <taxon>Candidatus Tayloriibacteriota</taxon>
    </lineage>
</organism>
<dbReference type="InterPro" id="IPR036899">
    <property type="entry name" value="Ribosomal_uL13_sf"/>
</dbReference>
<sequence>MSHIINADGKRLGRIASEAAHLLRGKASSSFTRNAIPTERVVIENASKLFITEKKQKEKPYQRYSGYPSGRKEETLQKLRARRGIGEVVRRAVYGMLAKNKLRARIIKNLTVKE</sequence>
<protein>
    <recommendedName>
        <fullName evidence="4">50S ribosomal protein L13</fullName>
    </recommendedName>
</protein>
<evidence type="ECO:0000313" key="6">
    <source>
        <dbReference type="Proteomes" id="UP000177797"/>
    </source>
</evidence>
<dbReference type="GO" id="GO:0003729">
    <property type="term" value="F:mRNA binding"/>
    <property type="evidence" value="ECO:0007669"/>
    <property type="project" value="TreeGrafter"/>
</dbReference>
<dbReference type="Proteomes" id="UP000177797">
    <property type="component" value="Unassembled WGS sequence"/>
</dbReference>
<dbReference type="GO" id="GO:0005840">
    <property type="term" value="C:ribosome"/>
    <property type="evidence" value="ECO:0007669"/>
    <property type="project" value="UniProtKB-KW"/>
</dbReference>
<dbReference type="NCBIfam" id="TIGR01066">
    <property type="entry name" value="rplM_bact"/>
    <property type="match status" value="1"/>
</dbReference>
<dbReference type="GO" id="GO:0003735">
    <property type="term" value="F:structural constituent of ribosome"/>
    <property type="evidence" value="ECO:0007669"/>
    <property type="project" value="InterPro"/>
</dbReference>
<keyword evidence="2 5" id="KW-0689">Ribosomal protein</keyword>
<evidence type="ECO:0000256" key="4">
    <source>
        <dbReference type="ARBA" id="ARBA00035499"/>
    </source>
</evidence>
<evidence type="ECO:0000256" key="2">
    <source>
        <dbReference type="ARBA" id="ARBA00022980"/>
    </source>
</evidence>
<proteinExistence type="inferred from homology"/>
<evidence type="ECO:0000256" key="3">
    <source>
        <dbReference type="ARBA" id="ARBA00023274"/>
    </source>
</evidence>
<keyword evidence="3" id="KW-0687">Ribonucleoprotein</keyword>
<comment type="caution">
    <text evidence="5">The sequence shown here is derived from an EMBL/GenBank/DDBJ whole genome shotgun (WGS) entry which is preliminary data.</text>
</comment>
<evidence type="ECO:0000256" key="1">
    <source>
        <dbReference type="ARBA" id="ARBA00006227"/>
    </source>
</evidence>
<dbReference type="InterPro" id="IPR005822">
    <property type="entry name" value="Ribosomal_uL13"/>
</dbReference>
<name>A0A1G2NF83_9BACT</name>
<dbReference type="PANTHER" id="PTHR11545">
    <property type="entry name" value="RIBOSOMAL PROTEIN L13"/>
    <property type="match status" value="1"/>
</dbReference>
<dbReference type="GO" id="GO:0017148">
    <property type="term" value="P:negative regulation of translation"/>
    <property type="evidence" value="ECO:0007669"/>
    <property type="project" value="TreeGrafter"/>
</dbReference>
<comment type="similarity">
    <text evidence="1">Belongs to the universal ribosomal protein uL13 family.</text>
</comment>
<evidence type="ECO:0000313" key="5">
    <source>
        <dbReference type="EMBL" id="OHA34041.1"/>
    </source>
</evidence>
<reference evidence="5 6" key="1">
    <citation type="journal article" date="2016" name="Nat. Commun.">
        <title>Thousands of microbial genomes shed light on interconnected biogeochemical processes in an aquifer system.</title>
        <authorList>
            <person name="Anantharaman K."/>
            <person name="Brown C.T."/>
            <person name="Hug L.A."/>
            <person name="Sharon I."/>
            <person name="Castelle C.J."/>
            <person name="Probst A.J."/>
            <person name="Thomas B.C."/>
            <person name="Singh A."/>
            <person name="Wilkins M.J."/>
            <person name="Karaoz U."/>
            <person name="Brodie E.L."/>
            <person name="Williams K.H."/>
            <person name="Hubbard S.S."/>
            <person name="Banfield J.F."/>
        </authorList>
    </citation>
    <scope>NUCLEOTIDE SEQUENCE [LARGE SCALE GENOMIC DNA]</scope>
</reference>
<dbReference type="Gene3D" id="3.90.1180.10">
    <property type="entry name" value="Ribosomal protein L13"/>
    <property type="match status" value="1"/>
</dbReference>
<dbReference type="GO" id="GO:1990904">
    <property type="term" value="C:ribonucleoprotein complex"/>
    <property type="evidence" value="ECO:0007669"/>
    <property type="project" value="UniProtKB-KW"/>
</dbReference>